<dbReference type="SMART" id="SM00220">
    <property type="entry name" value="S_TKc"/>
    <property type="match status" value="1"/>
</dbReference>
<dbReference type="Ensembl" id="ENSOKIT00005125942.1">
    <property type="protein sequence ID" value="ENSOKIP00005117812.1"/>
    <property type="gene ID" value="ENSOKIG00005050918.1"/>
</dbReference>
<dbReference type="PROSITE" id="PS50011">
    <property type="entry name" value="PROTEIN_KINASE_DOM"/>
    <property type="match status" value="1"/>
</dbReference>
<evidence type="ECO:0000313" key="11">
    <source>
        <dbReference type="Proteomes" id="UP000694557"/>
    </source>
</evidence>
<reference evidence="10" key="2">
    <citation type="submission" date="2025-09" db="UniProtKB">
        <authorList>
            <consortium name="Ensembl"/>
        </authorList>
    </citation>
    <scope>IDENTIFICATION</scope>
</reference>
<evidence type="ECO:0000259" key="8">
    <source>
        <dbReference type="PROSITE" id="PS50011"/>
    </source>
</evidence>
<keyword evidence="11" id="KW-1185">Reference proteome</keyword>
<dbReference type="PROSITE" id="PS51285">
    <property type="entry name" value="AGC_KINASE_CTER"/>
    <property type="match status" value="1"/>
</dbReference>
<dbReference type="Gene3D" id="1.10.510.10">
    <property type="entry name" value="Transferase(Phosphotransferase) domain 1"/>
    <property type="match status" value="2"/>
</dbReference>
<dbReference type="PROSITE" id="PS00108">
    <property type="entry name" value="PROTEIN_KINASE_ST"/>
    <property type="match status" value="1"/>
</dbReference>
<dbReference type="GO" id="GO:0005829">
    <property type="term" value="C:cytosol"/>
    <property type="evidence" value="ECO:0007669"/>
    <property type="project" value="TreeGrafter"/>
</dbReference>
<dbReference type="InterPro" id="IPR017441">
    <property type="entry name" value="Protein_kinase_ATP_BS"/>
</dbReference>
<keyword evidence="5 6" id="KW-0067">ATP-binding</keyword>
<evidence type="ECO:0000256" key="2">
    <source>
        <dbReference type="ARBA" id="ARBA00022679"/>
    </source>
</evidence>
<proteinExistence type="inferred from homology"/>
<keyword evidence="4" id="KW-0418">Kinase</keyword>
<protein>
    <submittedName>
        <fullName evidence="10">Protein kinase cAMP-dependent X-linked catalytic subunit</fullName>
    </submittedName>
</protein>
<organism evidence="10 11">
    <name type="scientific">Oncorhynchus kisutch</name>
    <name type="common">Coho salmon</name>
    <name type="synonym">Salmo kisutch</name>
    <dbReference type="NCBI Taxonomy" id="8019"/>
    <lineage>
        <taxon>Eukaryota</taxon>
        <taxon>Metazoa</taxon>
        <taxon>Chordata</taxon>
        <taxon>Craniata</taxon>
        <taxon>Vertebrata</taxon>
        <taxon>Euteleostomi</taxon>
        <taxon>Actinopterygii</taxon>
        <taxon>Neopterygii</taxon>
        <taxon>Teleostei</taxon>
        <taxon>Protacanthopterygii</taxon>
        <taxon>Salmoniformes</taxon>
        <taxon>Salmonidae</taxon>
        <taxon>Salmoninae</taxon>
        <taxon>Oncorhynchus</taxon>
    </lineage>
</organism>
<dbReference type="PROSITE" id="PS00107">
    <property type="entry name" value="PROTEIN_KINASE_ATP"/>
    <property type="match status" value="1"/>
</dbReference>
<dbReference type="Pfam" id="PF00069">
    <property type="entry name" value="Pkinase"/>
    <property type="match status" value="1"/>
</dbReference>
<dbReference type="InterPro" id="IPR011009">
    <property type="entry name" value="Kinase-like_dom_sf"/>
</dbReference>
<dbReference type="PANTHER" id="PTHR24353:SF37">
    <property type="entry name" value="CAMP-DEPENDENT PROTEIN KINASE CATALYTIC SUBUNIT PRKX"/>
    <property type="match status" value="1"/>
</dbReference>
<evidence type="ECO:0000256" key="4">
    <source>
        <dbReference type="ARBA" id="ARBA00022777"/>
    </source>
</evidence>
<feature type="domain" description="Protein kinase" evidence="8">
    <location>
        <begin position="49"/>
        <end position="326"/>
    </location>
</feature>
<dbReference type="PANTHER" id="PTHR24353">
    <property type="entry name" value="CYCLIC NUCLEOTIDE-DEPENDENT PROTEIN KINASE"/>
    <property type="match status" value="1"/>
</dbReference>
<dbReference type="GO" id="GO:0004691">
    <property type="term" value="F:cAMP-dependent protein kinase activity"/>
    <property type="evidence" value="ECO:0007669"/>
    <property type="project" value="TreeGrafter"/>
</dbReference>
<evidence type="ECO:0000256" key="6">
    <source>
        <dbReference type="PROSITE-ProRule" id="PRU10141"/>
    </source>
</evidence>
<dbReference type="GO" id="GO:0005952">
    <property type="term" value="C:cAMP-dependent protein kinase complex"/>
    <property type="evidence" value="ECO:0007669"/>
    <property type="project" value="TreeGrafter"/>
</dbReference>
<dbReference type="FunFam" id="1.10.510.10:FF:000551">
    <property type="entry name" value="Non-specific serine/threonine protein kinase"/>
    <property type="match status" value="1"/>
</dbReference>
<dbReference type="Gene3D" id="3.30.200.20">
    <property type="entry name" value="Phosphorylase Kinase, domain 1"/>
    <property type="match status" value="2"/>
</dbReference>
<dbReference type="InterPro" id="IPR000961">
    <property type="entry name" value="AGC-kinase_C"/>
</dbReference>
<comment type="similarity">
    <text evidence="7">Belongs to the protein kinase superfamily.</text>
</comment>
<evidence type="ECO:0000259" key="9">
    <source>
        <dbReference type="PROSITE" id="PS51285"/>
    </source>
</evidence>
<dbReference type="GO" id="GO:0005524">
    <property type="term" value="F:ATP binding"/>
    <property type="evidence" value="ECO:0007669"/>
    <property type="project" value="UniProtKB-UniRule"/>
</dbReference>
<keyword evidence="1 7" id="KW-0723">Serine/threonine-protein kinase</keyword>
<feature type="domain" description="AGC-kinase C-terminal" evidence="9">
    <location>
        <begin position="272"/>
        <end position="326"/>
    </location>
</feature>
<evidence type="ECO:0000256" key="7">
    <source>
        <dbReference type="RuleBase" id="RU000304"/>
    </source>
</evidence>
<evidence type="ECO:0000313" key="10">
    <source>
        <dbReference type="Ensembl" id="ENSOKIP00005117812.1"/>
    </source>
</evidence>
<accession>A0A8C7LX42</accession>
<gene>
    <name evidence="10" type="primary">PRKX</name>
    <name evidence="10" type="synonym">LOC109906694</name>
</gene>
<evidence type="ECO:0000256" key="1">
    <source>
        <dbReference type="ARBA" id="ARBA00022527"/>
    </source>
</evidence>
<evidence type="ECO:0000256" key="3">
    <source>
        <dbReference type="ARBA" id="ARBA00022741"/>
    </source>
</evidence>
<feature type="binding site" evidence="6">
    <location>
        <position position="78"/>
    </location>
    <ligand>
        <name>ATP</name>
        <dbReference type="ChEBI" id="CHEBI:30616"/>
    </ligand>
</feature>
<sequence length="326" mass="37196">MASTKAKVGIINESNSIRESAKTCASSPMLLAGAASLTLNNRTYSLDDLDTISTVGTGTFGRVFLVKDKKSRAFYALKAMKIPDVIRLKQEQHVHNEKEVLTEVNHPFLIRLFWTHHDDRLLYMLMDYVPGGELFSYLRSRGRFSNTTGLFYSTEIVCAIEYLHSKEIVYRDLKPENILLDSEGHIRLTDFGFAKKLSDRTWTLCGTPEYLAPEVIQSKGHGRAVDWWALGILIFEMLAGDLIKKFLVIDRARRLGNMKNGADDVKKHRWFKSIDWDGVPLRKLKPPIVPKVSHEGDTSNFDAYPEEEWKKDAPVPAKDLEIFKNF</sequence>
<dbReference type="SMART" id="SM00133">
    <property type="entry name" value="S_TK_X"/>
    <property type="match status" value="1"/>
</dbReference>
<reference evidence="10" key="1">
    <citation type="submission" date="2025-08" db="UniProtKB">
        <authorList>
            <consortium name="Ensembl"/>
        </authorList>
    </citation>
    <scope>IDENTIFICATION</scope>
</reference>
<dbReference type="InterPro" id="IPR000719">
    <property type="entry name" value="Prot_kinase_dom"/>
</dbReference>
<dbReference type="AlphaFoldDB" id="A0A8C7LX42"/>
<keyword evidence="2" id="KW-0808">Transferase</keyword>
<evidence type="ECO:0000256" key="5">
    <source>
        <dbReference type="ARBA" id="ARBA00022840"/>
    </source>
</evidence>
<keyword evidence="3 6" id="KW-0547">Nucleotide-binding</keyword>
<dbReference type="InterPro" id="IPR008271">
    <property type="entry name" value="Ser/Thr_kinase_AS"/>
</dbReference>
<dbReference type="Proteomes" id="UP000694557">
    <property type="component" value="Unassembled WGS sequence"/>
</dbReference>
<dbReference type="SUPFAM" id="SSF56112">
    <property type="entry name" value="Protein kinase-like (PK-like)"/>
    <property type="match status" value="1"/>
</dbReference>
<dbReference type="GeneTree" id="ENSGT00940000159832"/>
<name>A0A8C7LX42_ONCKI</name>